<proteinExistence type="predicted"/>
<feature type="compositionally biased region" description="Polar residues" evidence="1">
    <location>
        <begin position="454"/>
        <end position="464"/>
    </location>
</feature>
<dbReference type="Gene3D" id="1.10.357.150">
    <property type="match status" value="1"/>
</dbReference>
<protein>
    <submittedName>
        <fullName evidence="2">Uncharacterized protein</fullName>
    </submittedName>
</protein>
<dbReference type="AlphaFoldDB" id="A0A5J4X124"/>
<evidence type="ECO:0000313" key="3">
    <source>
        <dbReference type="Proteomes" id="UP000324800"/>
    </source>
</evidence>
<comment type="caution">
    <text evidence="2">The sequence shown here is derived from an EMBL/GenBank/DDBJ whole genome shotgun (WGS) entry which is preliminary data.</text>
</comment>
<feature type="region of interest" description="Disordered" evidence="1">
    <location>
        <begin position="454"/>
        <end position="479"/>
    </location>
</feature>
<sequence>MRFVSDYIFQSINEAESCAYQALEGNSETIALKDGLEQMKQSKNNSNNIKESSSSLQTQIESEVGNEMEKCIVSKSTFDFIQCIYDLVESAAIFQLGSKQLCSCATNLLVIYRENMKIARSQFAKGNDLKKPLILGNNMNSIAWALKRIPFQDQQSSFYSFPSLPSLPSPQFSIIPSPQMSPSSPSLIQLLPLSYLQDQQYPQSNQRSYSQLEMPTLQLATLSQQNITSQQQQIGKIYDYSNLKLKQLFQGTIRNYEREALLMIGTARSAAVDRIKKLTEEKHQTQMSAKKIKAKRDERRALYETASQVIIHFRDDWKTILPSLPLLFSEVVCPCCDTLFSSILQFILNNPPLSDLNIKTCANVIRTIVSSNVIPKDKEELCQPFCQLREVMIIRNLGLEDILEELKRKEIKYLENQQLVQLVKVLFEDDFERQTILSDIARISGIQPEKGTVQSSISDISQVKGSQRRRGRWSSRSET</sequence>
<dbReference type="Proteomes" id="UP000324800">
    <property type="component" value="Unassembled WGS sequence"/>
</dbReference>
<evidence type="ECO:0000313" key="2">
    <source>
        <dbReference type="EMBL" id="KAA6400432.1"/>
    </source>
</evidence>
<name>A0A5J4X124_9EUKA</name>
<organism evidence="2 3">
    <name type="scientific">Streblomastix strix</name>
    <dbReference type="NCBI Taxonomy" id="222440"/>
    <lineage>
        <taxon>Eukaryota</taxon>
        <taxon>Metamonada</taxon>
        <taxon>Preaxostyla</taxon>
        <taxon>Oxymonadida</taxon>
        <taxon>Streblomastigidae</taxon>
        <taxon>Streblomastix</taxon>
    </lineage>
</organism>
<dbReference type="InterPro" id="IPR046362">
    <property type="entry name" value="Zw10/DSL1_C_sf"/>
</dbReference>
<evidence type="ECO:0000256" key="1">
    <source>
        <dbReference type="SAM" id="MobiDB-lite"/>
    </source>
</evidence>
<accession>A0A5J4X124</accession>
<dbReference type="EMBL" id="SNRW01000563">
    <property type="protein sequence ID" value="KAA6400432.1"/>
    <property type="molecule type" value="Genomic_DNA"/>
</dbReference>
<gene>
    <name evidence="2" type="ORF">EZS28_004047</name>
</gene>
<reference evidence="2 3" key="1">
    <citation type="submission" date="2019-03" db="EMBL/GenBank/DDBJ databases">
        <title>Single cell metagenomics reveals metabolic interactions within the superorganism composed of flagellate Streblomastix strix and complex community of Bacteroidetes bacteria on its surface.</title>
        <authorList>
            <person name="Treitli S.C."/>
            <person name="Kolisko M."/>
            <person name="Husnik F."/>
            <person name="Keeling P."/>
            <person name="Hampl V."/>
        </authorList>
    </citation>
    <scope>NUCLEOTIDE SEQUENCE [LARGE SCALE GENOMIC DNA]</scope>
    <source>
        <strain evidence="2">ST1C</strain>
    </source>
</reference>